<reference evidence="1" key="1">
    <citation type="journal article" date="2020" name="mSystems">
        <title>Genome- and Community-Level Interaction Insights into Carbon Utilization and Element Cycling Functions of Hydrothermarchaeota in Hydrothermal Sediment.</title>
        <authorList>
            <person name="Zhou Z."/>
            <person name="Liu Y."/>
            <person name="Xu W."/>
            <person name="Pan J."/>
            <person name="Luo Z.H."/>
            <person name="Li M."/>
        </authorList>
    </citation>
    <scope>NUCLEOTIDE SEQUENCE [LARGE SCALE GENOMIC DNA]</scope>
    <source>
        <strain evidence="1">SpSt-1181</strain>
    </source>
</reference>
<dbReference type="InterPro" id="IPR029044">
    <property type="entry name" value="Nucleotide-diphossugar_trans"/>
</dbReference>
<dbReference type="SUPFAM" id="SSF53448">
    <property type="entry name" value="Nucleotide-diphospho-sugar transferases"/>
    <property type="match status" value="1"/>
</dbReference>
<dbReference type="EMBL" id="DSBW01000054">
    <property type="protein sequence ID" value="HED30533.1"/>
    <property type="molecule type" value="Genomic_DNA"/>
</dbReference>
<protein>
    <recommendedName>
        <fullName evidence="2">Glycosyl transferase family 2</fullName>
    </recommendedName>
</protein>
<name>A0A831WND4_PROAE</name>
<gene>
    <name evidence="1" type="ORF">ENN50_02335</name>
</gene>
<comment type="caution">
    <text evidence="1">The sequence shown here is derived from an EMBL/GenBank/DDBJ whole genome shotgun (WGS) entry which is preliminary data.</text>
</comment>
<dbReference type="Gene3D" id="3.90.550.10">
    <property type="entry name" value="Spore Coat Polysaccharide Biosynthesis Protein SpsA, Chain A"/>
    <property type="match status" value="1"/>
</dbReference>
<evidence type="ECO:0008006" key="2">
    <source>
        <dbReference type="Google" id="ProtNLM"/>
    </source>
</evidence>
<organism evidence="1">
    <name type="scientific">Prosthecochloris aestuarii</name>
    <dbReference type="NCBI Taxonomy" id="1102"/>
    <lineage>
        <taxon>Bacteria</taxon>
        <taxon>Pseudomonadati</taxon>
        <taxon>Chlorobiota</taxon>
        <taxon>Chlorobiia</taxon>
        <taxon>Chlorobiales</taxon>
        <taxon>Chlorobiaceae</taxon>
        <taxon>Prosthecochloris</taxon>
    </lineage>
</organism>
<accession>A0A831WND4</accession>
<dbReference type="Proteomes" id="UP000886335">
    <property type="component" value="Unassembled WGS sequence"/>
</dbReference>
<sequence>MPATQNIIIRPVFNRPEMLKVSIDHEILARKRLKEVGYQDNYITFFLIEYGTSQRCIKVIGDYPFKSRRIYREKNPYPITKHKKWRTETIMQNGLTRNIMEGMKAGFSQADDHILILEDDIMVHSSYFHFLSVLLDTADLSELSVICTQHRGMYANAVNNISSEENPSADPSEVRWGHDYNPWGPLISKTFFNDYIRQFASEDYYRDRPTVIMELDRTYAHLQAKGYKYAEGMHNEQAGLINRLVDLAMIEKQRYALSPSVDRTVHTGFYGANRGKGRIPGLTFQNRCKHLARAIEGNRLKELNTSRKYTDYPSFSPVLDNWDETVRITG</sequence>
<dbReference type="AlphaFoldDB" id="A0A831WND4"/>
<proteinExistence type="predicted"/>
<evidence type="ECO:0000313" key="1">
    <source>
        <dbReference type="EMBL" id="HED30533.1"/>
    </source>
</evidence>